<name>Q84S60_ORYSJ</name>
<reference evidence="3" key="3">
    <citation type="journal article" date="2005" name="Nature">
        <title>The map-based sequence of the rice genome.</title>
        <authorList>
            <consortium name="International rice genome sequencing project (IRGSP)"/>
            <person name="Matsumoto T."/>
            <person name="Wu J."/>
            <person name="Kanamori H."/>
            <person name="Katayose Y."/>
            <person name="Fujisawa M."/>
            <person name="Namiki N."/>
            <person name="Mizuno H."/>
            <person name="Yamamoto K."/>
            <person name="Antonio B.A."/>
            <person name="Baba T."/>
            <person name="Sakata K."/>
            <person name="Nagamura Y."/>
            <person name="Aoki H."/>
            <person name="Arikawa K."/>
            <person name="Arita K."/>
            <person name="Bito T."/>
            <person name="Chiden Y."/>
            <person name="Fujitsuka N."/>
            <person name="Fukunaka R."/>
            <person name="Hamada M."/>
            <person name="Harada C."/>
            <person name="Hayashi A."/>
            <person name="Hijishita S."/>
            <person name="Honda M."/>
            <person name="Hosokawa S."/>
            <person name="Ichikawa Y."/>
            <person name="Idonuma A."/>
            <person name="Iijima M."/>
            <person name="Ikeda M."/>
            <person name="Ikeno M."/>
            <person name="Ito K."/>
            <person name="Ito S."/>
            <person name="Ito T."/>
            <person name="Ito Y."/>
            <person name="Ito Y."/>
            <person name="Iwabuchi A."/>
            <person name="Kamiya K."/>
            <person name="Karasawa W."/>
            <person name="Kurita K."/>
            <person name="Katagiri S."/>
            <person name="Kikuta A."/>
            <person name="Kobayashi H."/>
            <person name="Kobayashi N."/>
            <person name="Machita K."/>
            <person name="Maehara T."/>
            <person name="Masukawa M."/>
            <person name="Mizubayashi T."/>
            <person name="Mukai Y."/>
            <person name="Nagasaki H."/>
            <person name="Nagata Y."/>
            <person name="Naito S."/>
            <person name="Nakashima M."/>
            <person name="Nakama Y."/>
            <person name="Nakamichi Y."/>
            <person name="Nakamura M."/>
            <person name="Meguro A."/>
            <person name="Negishi M."/>
            <person name="Ohta I."/>
            <person name="Ohta T."/>
            <person name="Okamoto M."/>
            <person name="Ono N."/>
            <person name="Saji S."/>
            <person name="Sakaguchi M."/>
            <person name="Sakai K."/>
            <person name="Shibata M."/>
            <person name="Shimokawa T."/>
            <person name="Song J."/>
            <person name="Takazaki Y."/>
            <person name="Terasawa K."/>
            <person name="Tsugane M."/>
            <person name="Tsuji K."/>
            <person name="Ueda S."/>
            <person name="Waki K."/>
            <person name="Yamagata H."/>
            <person name="Yamamoto M."/>
            <person name="Yamamoto S."/>
            <person name="Yamane H."/>
            <person name="Yoshiki S."/>
            <person name="Yoshihara R."/>
            <person name="Yukawa K."/>
            <person name="Zhong H."/>
            <person name="Yano M."/>
            <person name="Yuan Q."/>
            <person name="Ouyang S."/>
            <person name="Liu J."/>
            <person name="Jones K.M."/>
            <person name="Gansberger K."/>
            <person name="Moffat K."/>
            <person name="Hill J."/>
            <person name="Bera J."/>
            <person name="Fadrosh D."/>
            <person name="Jin S."/>
            <person name="Johri S."/>
            <person name="Kim M."/>
            <person name="Overton L."/>
            <person name="Reardon M."/>
            <person name="Tsitrin T."/>
            <person name="Vuong H."/>
            <person name="Weaver B."/>
            <person name="Ciecko A."/>
            <person name="Tallon L."/>
            <person name="Jackson J."/>
            <person name="Pai G."/>
            <person name="Aken S.V."/>
            <person name="Utterback T."/>
            <person name="Reidmuller S."/>
            <person name="Feldblyum T."/>
            <person name="Hsiao J."/>
            <person name="Zismann V."/>
            <person name="Iobst S."/>
            <person name="de Vazeille A.R."/>
            <person name="Buell C.R."/>
            <person name="Ying K."/>
            <person name="Li Y."/>
            <person name="Lu T."/>
            <person name="Huang Y."/>
            <person name="Zhao Q."/>
            <person name="Feng Q."/>
            <person name="Zhang L."/>
            <person name="Zhu J."/>
            <person name="Weng Q."/>
            <person name="Mu J."/>
            <person name="Lu Y."/>
            <person name="Fan D."/>
            <person name="Liu Y."/>
            <person name="Guan J."/>
            <person name="Zhang Y."/>
            <person name="Yu S."/>
            <person name="Liu X."/>
            <person name="Zhang Y."/>
            <person name="Hong G."/>
            <person name="Han B."/>
            <person name="Choisne N."/>
            <person name="Demange N."/>
            <person name="Orjeda G."/>
            <person name="Samain S."/>
            <person name="Cattolico L."/>
            <person name="Pelletier E."/>
            <person name="Couloux A."/>
            <person name="Segurens B."/>
            <person name="Wincker P."/>
            <person name="D'Hont A."/>
            <person name="Scarpelli C."/>
            <person name="Weissenbach J."/>
            <person name="Salanoubat M."/>
            <person name="Quetier F."/>
            <person name="Yu Y."/>
            <person name="Kim H.R."/>
            <person name="Rambo T."/>
            <person name="Currie J."/>
            <person name="Collura K."/>
            <person name="Luo M."/>
            <person name="Yang T."/>
            <person name="Ammiraju J.S.S."/>
            <person name="Engler F."/>
            <person name="Soderlund C."/>
            <person name="Wing R.A."/>
            <person name="Palmer L.E."/>
            <person name="de la Bastide M."/>
            <person name="Spiegel L."/>
            <person name="Nascimento L."/>
            <person name="Zutavern T."/>
            <person name="O'Shaughnessy A."/>
            <person name="Dike S."/>
            <person name="Dedhia N."/>
            <person name="Preston R."/>
            <person name="Balija V."/>
            <person name="McCombie W.R."/>
            <person name="Chow T."/>
            <person name="Chen H."/>
            <person name="Chung M."/>
            <person name="Chen C."/>
            <person name="Shaw J."/>
            <person name="Wu H."/>
            <person name="Hsiao K."/>
            <person name="Chao Y."/>
            <person name="Chu M."/>
            <person name="Cheng C."/>
            <person name="Hour A."/>
            <person name="Lee P."/>
            <person name="Lin S."/>
            <person name="Lin Y."/>
            <person name="Liou J."/>
            <person name="Liu S."/>
            <person name="Hsing Y."/>
            <person name="Raghuvanshi S."/>
            <person name="Mohanty A."/>
            <person name="Bharti A.K."/>
            <person name="Gaur A."/>
            <person name="Gupta V."/>
            <person name="Kumar D."/>
            <person name="Ravi V."/>
            <person name="Vij S."/>
            <person name="Kapur A."/>
            <person name="Khurana P."/>
            <person name="Khurana P."/>
            <person name="Khurana J.P."/>
            <person name="Tyagi A.K."/>
            <person name="Gaikwad K."/>
            <person name="Singh A."/>
            <person name="Dalal V."/>
            <person name="Srivastava S."/>
            <person name="Dixit A."/>
            <person name="Pal A.K."/>
            <person name="Ghazi I.A."/>
            <person name="Yadav M."/>
            <person name="Pandit A."/>
            <person name="Bhargava A."/>
            <person name="Sureshbabu K."/>
            <person name="Batra K."/>
            <person name="Sharma T.R."/>
            <person name="Mohapatra T."/>
            <person name="Singh N.K."/>
            <person name="Messing J."/>
            <person name="Nelson A.B."/>
            <person name="Fuks G."/>
            <person name="Kavchok S."/>
            <person name="Keizer G."/>
            <person name="Linton E."/>
            <person name="Llaca V."/>
            <person name="Song R."/>
            <person name="Tanyolac B."/>
            <person name="Young S."/>
            <person name="Ho-Il K."/>
            <person name="Hahn J.H."/>
            <person name="Sangsakoo G."/>
            <person name="Vanavichit A."/>
            <person name="de Mattos Luiz.A.T."/>
            <person name="Zimmer P.D."/>
            <person name="Malone G."/>
            <person name="Dellagostin O."/>
            <person name="de Oliveira A.C."/>
            <person name="Bevan M."/>
            <person name="Bancroft I."/>
            <person name="Minx P."/>
            <person name="Cordum H."/>
            <person name="Wilson R."/>
            <person name="Cheng Z."/>
            <person name="Jin W."/>
            <person name="Jiang J."/>
            <person name="Leong S.A."/>
            <person name="Iwama H."/>
            <person name="Gojobori T."/>
            <person name="Itoh T."/>
            <person name="Niimura Y."/>
            <person name="Fujii Y."/>
            <person name="Habara T."/>
            <person name="Sakai H."/>
            <person name="Sato Y."/>
            <person name="Wilson G."/>
            <person name="Kumar K."/>
            <person name="McCouch S."/>
            <person name="Juretic N."/>
            <person name="Hoen D."/>
            <person name="Wright S."/>
            <person name="Bruskiewich R."/>
            <person name="Bureau T."/>
            <person name="Miyao A."/>
            <person name="Hirochika H."/>
            <person name="Nishikawa T."/>
            <person name="Kadowaki K."/>
            <person name="Sugiura M."/>
            <person name="Burr B."/>
            <person name="Sasaki T."/>
        </authorList>
    </citation>
    <scope>NUCLEOTIDE SEQUENCE [LARGE SCALE GENOMIC DNA]</scope>
    <source>
        <strain evidence="3">cv. Nipponbare</strain>
    </source>
</reference>
<dbReference type="Proteomes" id="UP000000763">
    <property type="component" value="Chromosome 7"/>
</dbReference>
<dbReference type="AlphaFoldDB" id="Q84S60"/>
<sequence>MPVTREDNSGRRLVGGGRWRRFEVAVGGVGSRGIERPCGAIARIEAAAFVGGGGAALPGTRFLSVSVLCCLAIGPVLDPTVPDNGPS</sequence>
<gene>
    <name evidence="1" type="primary">P0458H05.132</name>
    <name evidence="2" type="synonym">OJ1008_E09.115</name>
</gene>
<evidence type="ECO:0000313" key="3">
    <source>
        <dbReference type="Proteomes" id="UP000000763"/>
    </source>
</evidence>
<reference evidence="3" key="4">
    <citation type="journal article" date="2008" name="Nucleic Acids Res.">
        <title>The rice annotation project database (RAP-DB): 2008 update.</title>
        <authorList>
            <consortium name="The rice annotation project (RAP)"/>
        </authorList>
    </citation>
    <scope>GENOME REANNOTATION</scope>
    <source>
        <strain evidence="3">cv. Nipponbare</strain>
    </source>
</reference>
<dbReference type="EMBL" id="AP003736">
    <property type="protein sequence ID" value="BAD30126.1"/>
    <property type="molecule type" value="Genomic_DNA"/>
</dbReference>
<accession>Q84S60</accession>
<organism evidence="1 3">
    <name type="scientific">Oryza sativa subsp. japonica</name>
    <name type="common">Rice</name>
    <dbReference type="NCBI Taxonomy" id="39947"/>
    <lineage>
        <taxon>Eukaryota</taxon>
        <taxon>Viridiplantae</taxon>
        <taxon>Streptophyta</taxon>
        <taxon>Embryophyta</taxon>
        <taxon>Tracheophyta</taxon>
        <taxon>Spermatophyta</taxon>
        <taxon>Magnoliopsida</taxon>
        <taxon>Liliopsida</taxon>
        <taxon>Poales</taxon>
        <taxon>Poaceae</taxon>
        <taxon>BOP clade</taxon>
        <taxon>Oryzoideae</taxon>
        <taxon>Oryzeae</taxon>
        <taxon>Oryzinae</taxon>
        <taxon>Oryza</taxon>
        <taxon>Oryza sativa</taxon>
    </lineage>
</organism>
<evidence type="ECO:0000313" key="2">
    <source>
        <dbReference type="EMBL" id="BAD30126.1"/>
    </source>
</evidence>
<protein>
    <submittedName>
        <fullName evidence="1">Uncharacterized protein</fullName>
    </submittedName>
</protein>
<proteinExistence type="predicted"/>
<evidence type="ECO:0000313" key="1">
    <source>
        <dbReference type="EMBL" id="BAC65054.1"/>
    </source>
</evidence>
<reference evidence="2" key="1">
    <citation type="submission" date="2001-06" db="EMBL/GenBank/DDBJ databases">
        <title>Oryza sativa nipponbare(GA3) genomic DNA, chromosome 7, BAC clone:OJ1008_E09.</title>
        <authorList>
            <person name="Sasaki T."/>
            <person name="Matsumoto T."/>
            <person name="Yamamoto K."/>
        </authorList>
    </citation>
    <scope>NUCLEOTIDE SEQUENCE</scope>
</reference>
<dbReference type="EMBL" id="AP005786">
    <property type="protein sequence ID" value="BAC65054.1"/>
    <property type="molecule type" value="Genomic_DNA"/>
</dbReference>
<reference evidence="1" key="2">
    <citation type="submission" date="2002-09" db="EMBL/GenBank/DDBJ databases">
        <title>Oryza sativa nipponbare(GA3) genomic DNA, chromosome 7, PAC clone:P0458H05.</title>
        <authorList>
            <person name="Sasaki T."/>
            <person name="Matsumoto T."/>
            <person name="Katayose Y."/>
        </authorList>
    </citation>
    <scope>NUCLEOTIDE SEQUENCE</scope>
</reference>